<reference evidence="2 3" key="1">
    <citation type="submission" date="2018-09" db="EMBL/GenBank/DDBJ databases">
        <title>Metagenome Assembled Genomes from an Advanced Water Purification Facility.</title>
        <authorList>
            <person name="Stamps B.W."/>
            <person name="Spear J.R."/>
        </authorList>
    </citation>
    <scope>NUCLEOTIDE SEQUENCE [LARGE SCALE GENOMIC DNA]</scope>
    <source>
        <strain evidence="2">Bin_63_2</strain>
    </source>
</reference>
<dbReference type="AlphaFoldDB" id="A0A5C7JAT2"/>
<evidence type="ECO:0000313" key="2">
    <source>
        <dbReference type="EMBL" id="TXG77636.1"/>
    </source>
</evidence>
<name>A0A5C7JAT2_9BACT</name>
<organism evidence="2 3">
    <name type="scientific">Candidatus Dojkabacteria bacterium</name>
    <dbReference type="NCBI Taxonomy" id="2099670"/>
    <lineage>
        <taxon>Bacteria</taxon>
        <taxon>Candidatus Dojkabacteria</taxon>
    </lineage>
</organism>
<protein>
    <submittedName>
        <fullName evidence="2">Uncharacterized protein</fullName>
    </submittedName>
</protein>
<evidence type="ECO:0000313" key="3">
    <source>
        <dbReference type="Proteomes" id="UP000321026"/>
    </source>
</evidence>
<comment type="caution">
    <text evidence="2">The sequence shown here is derived from an EMBL/GenBank/DDBJ whole genome shotgun (WGS) entry which is preliminary data.</text>
</comment>
<sequence length="167" mass="17736">MAVVNLKSAPITNRDATPQVKNNSNVEGGFVREVVATVETTAADSSASTYRFFQIPSNARMSILRLYSDDMGTTGLADFGLYQTTQNGGAVVDADFFGSAVDLNAAAINGTDITHESVVIDPAEVEQMIWQQLGLSSDPKIFYDVTATLTQATVSAGTITLKGTYVL</sequence>
<accession>A0A5C7JAT2</accession>
<gene>
    <name evidence="2" type="ORF">E6Q11_02585</name>
</gene>
<dbReference type="EMBL" id="SSDS01000041">
    <property type="protein sequence ID" value="TXG77636.1"/>
    <property type="molecule type" value="Genomic_DNA"/>
</dbReference>
<feature type="region of interest" description="Disordered" evidence="1">
    <location>
        <begin position="1"/>
        <end position="23"/>
    </location>
</feature>
<feature type="compositionally biased region" description="Polar residues" evidence="1">
    <location>
        <begin position="10"/>
        <end position="23"/>
    </location>
</feature>
<evidence type="ECO:0000256" key="1">
    <source>
        <dbReference type="SAM" id="MobiDB-lite"/>
    </source>
</evidence>
<dbReference type="Proteomes" id="UP000321026">
    <property type="component" value="Unassembled WGS sequence"/>
</dbReference>
<proteinExistence type="predicted"/>